<dbReference type="VEuPathDB" id="TrichDB:TVAGG3_0291540"/>
<evidence type="ECO:0000313" key="2">
    <source>
        <dbReference type="EMBL" id="EAY22940.1"/>
    </source>
</evidence>
<evidence type="ECO:0000313" key="3">
    <source>
        <dbReference type="Proteomes" id="UP000001542"/>
    </source>
</evidence>
<reference evidence="2" key="1">
    <citation type="submission" date="2006-10" db="EMBL/GenBank/DDBJ databases">
        <authorList>
            <person name="Amadeo P."/>
            <person name="Zhao Q."/>
            <person name="Wortman J."/>
            <person name="Fraser-Liggett C."/>
            <person name="Carlton J."/>
        </authorList>
    </citation>
    <scope>NUCLEOTIDE SEQUENCE</scope>
    <source>
        <strain evidence="2">G3</strain>
    </source>
</reference>
<dbReference type="InParanoid" id="A2D9T4"/>
<dbReference type="RefSeq" id="XP_001583926.1">
    <property type="nucleotide sequence ID" value="XM_001583876.1"/>
</dbReference>
<sequence>MYTGTHGMACMLTILCLFTGHCSCQANKTISSLTLKSVNSNSPYFTFSNKFTKSKVSFEKLSISKLTSTFAFSAIPLTFKESHFSKCLSPILKMNSQSISNTEITSSSESTESITFTSCTFNMNSEYAVSGDPDFSITFLKCTFKGHYNFLSYYFGAIYVNDSAMNDVTFGISFSSTENVEGNYFRNNITNTKTDSNYGLFALANTQPSTVIYNVFDQVESKYIFSAYENLNVYATTILNTKIYSHDILAQFSLDVADSMFLSELQNQDSFHIEAKTLRVRNCCFSGGEESWFTARNLIYNLTNVPSNQCDQAVLIRDFPYKVHKSNEVIFKMLIRYTNY</sequence>
<dbReference type="EMBL" id="DS113181">
    <property type="protein sequence ID" value="EAY22940.1"/>
    <property type="molecule type" value="Genomic_DNA"/>
</dbReference>
<organism evidence="2 3">
    <name type="scientific">Trichomonas vaginalis (strain ATCC PRA-98 / G3)</name>
    <dbReference type="NCBI Taxonomy" id="412133"/>
    <lineage>
        <taxon>Eukaryota</taxon>
        <taxon>Metamonada</taxon>
        <taxon>Parabasalia</taxon>
        <taxon>Trichomonadida</taxon>
        <taxon>Trichomonadidae</taxon>
        <taxon>Trichomonas</taxon>
    </lineage>
</organism>
<proteinExistence type="predicted"/>
<feature type="chain" id="PRO_5002642830" evidence="1">
    <location>
        <begin position="27"/>
        <end position="340"/>
    </location>
</feature>
<protein>
    <submittedName>
        <fullName evidence="2">Uncharacterized protein</fullName>
    </submittedName>
</protein>
<reference evidence="2" key="2">
    <citation type="journal article" date="2007" name="Science">
        <title>Draft genome sequence of the sexually transmitted pathogen Trichomonas vaginalis.</title>
        <authorList>
            <person name="Carlton J.M."/>
            <person name="Hirt R.P."/>
            <person name="Silva J.C."/>
            <person name="Delcher A.L."/>
            <person name="Schatz M."/>
            <person name="Zhao Q."/>
            <person name="Wortman J.R."/>
            <person name="Bidwell S.L."/>
            <person name="Alsmark U.C.M."/>
            <person name="Besteiro S."/>
            <person name="Sicheritz-Ponten T."/>
            <person name="Noel C.J."/>
            <person name="Dacks J.B."/>
            <person name="Foster P.G."/>
            <person name="Simillion C."/>
            <person name="Van de Peer Y."/>
            <person name="Miranda-Saavedra D."/>
            <person name="Barton G.J."/>
            <person name="Westrop G.D."/>
            <person name="Mueller S."/>
            <person name="Dessi D."/>
            <person name="Fiori P.L."/>
            <person name="Ren Q."/>
            <person name="Paulsen I."/>
            <person name="Zhang H."/>
            <person name="Bastida-Corcuera F.D."/>
            <person name="Simoes-Barbosa A."/>
            <person name="Brown M.T."/>
            <person name="Hayes R.D."/>
            <person name="Mukherjee M."/>
            <person name="Okumura C.Y."/>
            <person name="Schneider R."/>
            <person name="Smith A.J."/>
            <person name="Vanacova S."/>
            <person name="Villalvazo M."/>
            <person name="Haas B.J."/>
            <person name="Pertea M."/>
            <person name="Feldblyum T.V."/>
            <person name="Utterback T.R."/>
            <person name="Shu C.L."/>
            <person name="Osoegawa K."/>
            <person name="de Jong P.J."/>
            <person name="Hrdy I."/>
            <person name="Horvathova L."/>
            <person name="Zubacova Z."/>
            <person name="Dolezal P."/>
            <person name="Malik S.B."/>
            <person name="Logsdon J.M. Jr."/>
            <person name="Henze K."/>
            <person name="Gupta A."/>
            <person name="Wang C.C."/>
            <person name="Dunne R.L."/>
            <person name="Upcroft J.A."/>
            <person name="Upcroft P."/>
            <person name="White O."/>
            <person name="Salzberg S.L."/>
            <person name="Tang P."/>
            <person name="Chiu C.-H."/>
            <person name="Lee Y.-S."/>
            <person name="Embley T.M."/>
            <person name="Coombs G.H."/>
            <person name="Mottram J.C."/>
            <person name="Tachezy J."/>
            <person name="Fraser-Liggett C.M."/>
            <person name="Johnson P.J."/>
        </authorList>
    </citation>
    <scope>NUCLEOTIDE SEQUENCE [LARGE SCALE GENOMIC DNA]</scope>
    <source>
        <strain evidence="2">G3</strain>
    </source>
</reference>
<dbReference type="VEuPathDB" id="TrichDB:TVAG_076870"/>
<name>A2D9T4_TRIV3</name>
<keyword evidence="3" id="KW-1185">Reference proteome</keyword>
<accession>A2D9T4</accession>
<dbReference type="Proteomes" id="UP000001542">
    <property type="component" value="Unassembled WGS sequence"/>
</dbReference>
<dbReference type="AlphaFoldDB" id="A2D9T4"/>
<feature type="signal peptide" evidence="1">
    <location>
        <begin position="1"/>
        <end position="26"/>
    </location>
</feature>
<dbReference type="KEGG" id="tva:5468499"/>
<gene>
    <name evidence="2" type="ORF">TVAG_076870</name>
</gene>
<keyword evidence="1" id="KW-0732">Signal</keyword>
<evidence type="ECO:0000256" key="1">
    <source>
        <dbReference type="SAM" id="SignalP"/>
    </source>
</evidence>